<name>A0A2T8HN42_9SPHI</name>
<keyword evidence="2" id="KW-1185">Reference proteome</keyword>
<evidence type="ECO:0000313" key="2">
    <source>
        <dbReference type="Proteomes" id="UP000245627"/>
    </source>
</evidence>
<dbReference type="EMBL" id="QDKG01000001">
    <property type="protein sequence ID" value="PVH26857.1"/>
    <property type="molecule type" value="Genomic_DNA"/>
</dbReference>
<dbReference type="Proteomes" id="UP000245627">
    <property type="component" value="Unassembled WGS sequence"/>
</dbReference>
<protein>
    <submittedName>
        <fullName evidence="1">Uncharacterized protein</fullName>
    </submittedName>
</protein>
<proteinExistence type="predicted"/>
<evidence type="ECO:0000313" key="1">
    <source>
        <dbReference type="EMBL" id="PVH26857.1"/>
    </source>
</evidence>
<gene>
    <name evidence="1" type="ORF">DC487_04470</name>
</gene>
<dbReference type="AlphaFoldDB" id="A0A2T8HN42"/>
<accession>A0A2T8HN42</accession>
<sequence>MCCLLILKHGLSACLPTFKDKELIKFIWLYSGGSVWRSEAAFGTVAQCNAIVNRALLCIVIFINGFMQKSFDISGVTGTAFSRFPCYIQSVPQGGFLCSPEHGKLCFEALETELVPQNNLPFAGGRKHLPKSGFCMDFKMDL</sequence>
<comment type="caution">
    <text evidence="1">The sequence shown here is derived from an EMBL/GenBank/DDBJ whole genome shotgun (WGS) entry which is preliminary data.</text>
</comment>
<reference evidence="1 2" key="1">
    <citation type="submission" date="2018-04" db="EMBL/GenBank/DDBJ databases">
        <title>Sphingobacterium cortibacter sp. nov.</title>
        <authorList>
            <person name="Li Y."/>
        </authorList>
    </citation>
    <scope>NUCLEOTIDE SEQUENCE [LARGE SCALE GENOMIC DNA]</scope>
    <source>
        <strain evidence="1 2">2c-3</strain>
    </source>
</reference>
<organism evidence="1 2">
    <name type="scientific">Sphingobacterium corticibacter</name>
    <dbReference type="NCBI Taxonomy" id="2171749"/>
    <lineage>
        <taxon>Bacteria</taxon>
        <taxon>Pseudomonadati</taxon>
        <taxon>Bacteroidota</taxon>
        <taxon>Sphingobacteriia</taxon>
        <taxon>Sphingobacteriales</taxon>
        <taxon>Sphingobacteriaceae</taxon>
        <taxon>Sphingobacterium</taxon>
    </lineage>
</organism>